<dbReference type="Proteomes" id="UP000008798">
    <property type="component" value="Chromosome"/>
</dbReference>
<dbReference type="STRING" id="717962.CC1_20730"/>
<accession>D4J8X0</accession>
<dbReference type="KEGG" id="cct:CC1_20730"/>
<reference evidence="1 2" key="1">
    <citation type="submission" date="2010-03" db="EMBL/GenBank/DDBJ databases">
        <title>The genome sequence of Coprococcus catus GD/7.</title>
        <authorList>
            <consortium name="metaHIT consortium -- http://www.metahit.eu/"/>
            <person name="Pajon A."/>
            <person name="Turner K."/>
            <person name="Parkhill J."/>
            <person name="Duncan S."/>
            <person name="Flint H."/>
        </authorList>
    </citation>
    <scope>NUCLEOTIDE SEQUENCE [LARGE SCALE GENOMIC DNA]</scope>
    <source>
        <strain evidence="1 2">GD/7</strain>
    </source>
</reference>
<name>D4J8X0_9FIRM</name>
<organism evidence="1 2">
    <name type="scientific">Coprococcus catus GD/7</name>
    <dbReference type="NCBI Taxonomy" id="717962"/>
    <lineage>
        <taxon>Bacteria</taxon>
        <taxon>Bacillati</taxon>
        <taxon>Bacillota</taxon>
        <taxon>Clostridia</taxon>
        <taxon>Lachnospirales</taxon>
        <taxon>Lachnospiraceae</taxon>
        <taxon>Coprococcus</taxon>
    </lineage>
</organism>
<dbReference type="RefSeq" id="WP_015514359.1">
    <property type="nucleotide sequence ID" value="NC_021009.1"/>
</dbReference>
<evidence type="ECO:0000313" key="2">
    <source>
        <dbReference type="Proteomes" id="UP000008798"/>
    </source>
</evidence>
<dbReference type="PATRIC" id="fig|717962.3.peg.1972"/>
<protein>
    <submittedName>
        <fullName evidence="1">Uncharacterized protein</fullName>
    </submittedName>
</protein>
<evidence type="ECO:0000313" key="1">
    <source>
        <dbReference type="EMBL" id="CBK80791.1"/>
    </source>
</evidence>
<proteinExistence type="predicted"/>
<sequence>MQSLMWDASLEHPDREACIRDFSAFISMHDALIRQMKADGTSMKQCFGF</sequence>
<gene>
    <name evidence="1" type="ORF">CC1_20730</name>
</gene>
<dbReference type="AlphaFoldDB" id="D4J8X0"/>
<dbReference type="HOGENOM" id="CLU_3134514_0_0_9"/>
<reference evidence="1 2" key="2">
    <citation type="submission" date="2010-03" db="EMBL/GenBank/DDBJ databases">
        <authorList>
            <person name="Pajon A."/>
        </authorList>
    </citation>
    <scope>NUCLEOTIDE SEQUENCE [LARGE SCALE GENOMIC DNA]</scope>
    <source>
        <strain evidence="1 2">GD/7</strain>
    </source>
</reference>
<dbReference type="EMBL" id="FP929038">
    <property type="protein sequence ID" value="CBK80791.1"/>
    <property type="molecule type" value="Genomic_DNA"/>
</dbReference>